<keyword evidence="1" id="KW-0732">Signal</keyword>
<gene>
    <name evidence="2" type="ORF">JFL75_13175</name>
</gene>
<feature type="chain" id="PRO_5030733348" evidence="1">
    <location>
        <begin position="26"/>
        <end position="512"/>
    </location>
</feature>
<dbReference type="Pfam" id="PF06980">
    <property type="entry name" value="DUF1302"/>
    <property type="match status" value="1"/>
</dbReference>
<keyword evidence="3" id="KW-1185">Reference proteome</keyword>
<name>A0A7T7XKJ3_9SPIR</name>
<dbReference type="AlphaFoldDB" id="A0A7T7XKJ3"/>
<dbReference type="EMBL" id="CP067089">
    <property type="protein sequence ID" value="QQO07888.1"/>
    <property type="molecule type" value="Genomic_DNA"/>
</dbReference>
<dbReference type="KEGG" id="bhc:JFL75_13175"/>
<evidence type="ECO:0000313" key="3">
    <source>
        <dbReference type="Proteomes" id="UP000595917"/>
    </source>
</evidence>
<accession>A0A7T7XKJ3</accession>
<dbReference type="RefSeq" id="WP_215625194.1">
    <property type="nucleotide sequence ID" value="NZ_CP067089.2"/>
</dbReference>
<sequence length="512" mass="54984">MNMKKRYITAAAAVLLALVSPALFAQESFGGFDSASLGGDDSFGGDGFGGFADDAFGGGGFGFAGGSALTIGGKASFEARAILGGDAYKDYFDIDEAGDGIYLFPNLSLDIGYSGGLAELSGTLQFDEASIRDYPEDILEELTLRLYAGNFVIEGGKMKLVWGKGDKLHVVDNFNANDYTDFIIPDYIDRRIAEPMFRVAWNGPAGLRLEGVYAPMMTADRSAASGIWAPGSLGSITAVTGEVLGAQADIALQNNDAVALLAAAAKADSLLPATSSFDYGQAGLRVTHTLGPVDLGASYYYGHYKQPTADLSGYLAAKASGNPAALASDTALPSLHYDRLQVFGLEAAAAAGRFNLRGEAAYYLTDDTNGDDPWVRNNSFNWVAGFDVDLPVHNINLNIQNQGSWIMNHDKIGSGAVPEQYDTDYRSHGKATSNRISFLVSDTFLRDKLELSCNFIWGIEGKEFLLLPKLDWNITDGLNLIVSGMYINSNTDGEFYDYRDNSFVQIGMSYKF</sequence>
<dbReference type="Proteomes" id="UP000595917">
    <property type="component" value="Chromosome"/>
</dbReference>
<evidence type="ECO:0000313" key="2">
    <source>
        <dbReference type="EMBL" id="QQO07888.1"/>
    </source>
</evidence>
<dbReference type="InterPro" id="IPR010727">
    <property type="entry name" value="DUF1302"/>
</dbReference>
<proteinExistence type="predicted"/>
<reference evidence="2" key="1">
    <citation type="submission" date="2021-01" db="EMBL/GenBank/DDBJ databases">
        <title>Description of Breznakiella homolactica.</title>
        <authorList>
            <person name="Song Y."/>
            <person name="Brune A."/>
        </authorList>
    </citation>
    <scope>NUCLEOTIDE SEQUENCE</scope>
    <source>
        <strain evidence="2">RmG30</strain>
    </source>
</reference>
<organism evidence="2 3">
    <name type="scientific">Breznakiella homolactica</name>
    <dbReference type="NCBI Taxonomy" id="2798577"/>
    <lineage>
        <taxon>Bacteria</taxon>
        <taxon>Pseudomonadati</taxon>
        <taxon>Spirochaetota</taxon>
        <taxon>Spirochaetia</taxon>
        <taxon>Spirochaetales</taxon>
        <taxon>Breznakiellaceae</taxon>
        <taxon>Breznakiella</taxon>
    </lineage>
</organism>
<protein>
    <submittedName>
        <fullName evidence="2">Uncharacterized protein</fullName>
    </submittedName>
</protein>
<evidence type="ECO:0000256" key="1">
    <source>
        <dbReference type="SAM" id="SignalP"/>
    </source>
</evidence>
<feature type="signal peptide" evidence="1">
    <location>
        <begin position="1"/>
        <end position="25"/>
    </location>
</feature>